<dbReference type="GO" id="GO:0005524">
    <property type="term" value="F:ATP binding"/>
    <property type="evidence" value="ECO:0007669"/>
    <property type="project" value="UniProtKB-KW"/>
</dbReference>
<gene>
    <name evidence="8" type="ORF">ADEAN_000981800</name>
</gene>
<feature type="compositionally biased region" description="Low complexity" evidence="6">
    <location>
        <begin position="12"/>
        <end position="33"/>
    </location>
</feature>
<evidence type="ECO:0000256" key="4">
    <source>
        <dbReference type="ARBA" id="ARBA00022777"/>
    </source>
</evidence>
<dbReference type="SMART" id="SM00220">
    <property type="entry name" value="S_TKc"/>
    <property type="match status" value="1"/>
</dbReference>
<feature type="region of interest" description="Disordered" evidence="6">
    <location>
        <begin position="1"/>
        <end position="33"/>
    </location>
</feature>
<dbReference type="FunFam" id="1.10.510.10:FF:000571">
    <property type="entry name" value="Maternal embryonic leucine zipper kinase"/>
    <property type="match status" value="1"/>
</dbReference>
<keyword evidence="5" id="KW-0067">ATP-binding</keyword>
<dbReference type="EMBL" id="LR877169">
    <property type="protein sequence ID" value="CAD2222278.1"/>
    <property type="molecule type" value="Genomic_DNA"/>
</dbReference>
<dbReference type="Gene3D" id="1.10.510.10">
    <property type="entry name" value="Transferase(Phosphotransferase) domain 1"/>
    <property type="match status" value="1"/>
</dbReference>
<keyword evidence="9" id="KW-1185">Reference proteome</keyword>
<evidence type="ECO:0000313" key="9">
    <source>
        <dbReference type="Proteomes" id="UP000515908"/>
    </source>
</evidence>
<dbReference type="Pfam" id="PF00069">
    <property type="entry name" value="Pkinase"/>
    <property type="match status" value="1"/>
</dbReference>
<dbReference type="PANTHER" id="PTHR24346:SF82">
    <property type="entry name" value="KP78A-RELATED"/>
    <property type="match status" value="1"/>
</dbReference>
<feature type="domain" description="Protein kinase" evidence="7">
    <location>
        <begin position="40"/>
        <end position="291"/>
    </location>
</feature>
<dbReference type="PROSITE" id="PS50011">
    <property type="entry name" value="PROTEIN_KINASE_DOM"/>
    <property type="match status" value="1"/>
</dbReference>
<protein>
    <submittedName>
        <fullName evidence="8">Protein tyrosine kinase/Protein kinase domain/Kinase-like, putative</fullName>
    </submittedName>
</protein>
<dbReference type="PANTHER" id="PTHR24346">
    <property type="entry name" value="MAP/MICROTUBULE AFFINITY-REGULATING KINASE"/>
    <property type="match status" value="1"/>
</dbReference>
<name>A0A7G2CR35_9TRYP</name>
<evidence type="ECO:0000313" key="8">
    <source>
        <dbReference type="EMBL" id="CAD2222278.1"/>
    </source>
</evidence>
<reference evidence="8 9" key="1">
    <citation type="submission" date="2020-08" db="EMBL/GenBank/DDBJ databases">
        <authorList>
            <person name="Newling K."/>
            <person name="Davey J."/>
            <person name="Forrester S."/>
        </authorList>
    </citation>
    <scope>NUCLEOTIDE SEQUENCE [LARGE SCALE GENOMIC DNA]</scope>
    <source>
        <strain evidence="9">Crithidia deanei Carvalho (ATCC PRA-265)</strain>
    </source>
</reference>
<dbReference type="InterPro" id="IPR000719">
    <property type="entry name" value="Prot_kinase_dom"/>
</dbReference>
<evidence type="ECO:0000256" key="5">
    <source>
        <dbReference type="ARBA" id="ARBA00022840"/>
    </source>
</evidence>
<evidence type="ECO:0000259" key="7">
    <source>
        <dbReference type="PROSITE" id="PS50011"/>
    </source>
</evidence>
<dbReference type="InterPro" id="IPR008271">
    <property type="entry name" value="Ser/Thr_kinase_AS"/>
</dbReference>
<dbReference type="VEuPathDB" id="TriTrypDB:ADEAN_000981800"/>
<evidence type="ECO:0000256" key="3">
    <source>
        <dbReference type="ARBA" id="ARBA00022741"/>
    </source>
</evidence>
<keyword evidence="1" id="KW-0723">Serine/threonine-protein kinase</keyword>
<feature type="compositionally biased region" description="Basic residues" evidence="6">
    <location>
        <begin position="1"/>
        <end position="11"/>
    </location>
</feature>
<dbReference type="Proteomes" id="UP000515908">
    <property type="component" value="Chromosome 25"/>
</dbReference>
<keyword evidence="2" id="KW-0808">Transferase</keyword>
<dbReference type="AlphaFoldDB" id="A0A7G2CR35"/>
<evidence type="ECO:0000256" key="2">
    <source>
        <dbReference type="ARBA" id="ARBA00022679"/>
    </source>
</evidence>
<evidence type="ECO:0000256" key="1">
    <source>
        <dbReference type="ARBA" id="ARBA00022527"/>
    </source>
</evidence>
<dbReference type="SUPFAM" id="SSF56112">
    <property type="entry name" value="Protein kinase-like (PK-like)"/>
    <property type="match status" value="1"/>
</dbReference>
<proteinExistence type="predicted"/>
<keyword evidence="3" id="KW-0547">Nucleotide-binding</keyword>
<sequence length="323" mass="36024">MLGKLINRRRGSGSASGSSGGSRSNRSSASSRSMMLGQYTVTNTVLGYGADSKVVLATDFAEEEYAIKIIPKKVLSKDAQLQKQFYQEIMIGRKLKHPNVVPIVDLMESKKYYFIVMPLMSGGELFQHIAREGRLGESEARKFFQELIAGVHYLHANGYTHRDLKPENILLDEDQRLHIGDLGTIRDQPDSLLQTVCGTPNYGAPEILMGKGYNGLTADIWSCGVVLYVMLAGRLPFDHEDQHKLEKLIIKGVYPPLLHCSMGARDLVDRLLRVNPIERMPLEYIVQHPWFTVNYNPAMLDLPESTASSSAASTSTDFSEETE</sequence>
<dbReference type="PROSITE" id="PS00108">
    <property type="entry name" value="PROTEIN_KINASE_ST"/>
    <property type="match status" value="1"/>
</dbReference>
<dbReference type="GO" id="GO:0005737">
    <property type="term" value="C:cytoplasm"/>
    <property type="evidence" value="ECO:0007669"/>
    <property type="project" value="TreeGrafter"/>
</dbReference>
<dbReference type="GO" id="GO:0035556">
    <property type="term" value="P:intracellular signal transduction"/>
    <property type="evidence" value="ECO:0007669"/>
    <property type="project" value="TreeGrafter"/>
</dbReference>
<accession>A0A7G2CR35</accession>
<dbReference type="InterPro" id="IPR011009">
    <property type="entry name" value="Kinase-like_dom_sf"/>
</dbReference>
<keyword evidence="4 8" id="KW-0418">Kinase</keyword>
<dbReference type="GO" id="GO:0004674">
    <property type="term" value="F:protein serine/threonine kinase activity"/>
    <property type="evidence" value="ECO:0007669"/>
    <property type="project" value="UniProtKB-KW"/>
</dbReference>
<organism evidence="8 9">
    <name type="scientific">Angomonas deanei</name>
    <dbReference type="NCBI Taxonomy" id="59799"/>
    <lineage>
        <taxon>Eukaryota</taxon>
        <taxon>Discoba</taxon>
        <taxon>Euglenozoa</taxon>
        <taxon>Kinetoplastea</taxon>
        <taxon>Metakinetoplastina</taxon>
        <taxon>Trypanosomatida</taxon>
        <taxon>Trypanosomatidae</taxon>
        <taxon>Strigomonadinae</taxon>
        <taxon>Angomonas</taxon>
    </lineage>
</organism>
<evidence type="ECO:0000256" key="6">
    <source>
        <dbReference type="SAM" id="MobiDB-lite"/>
    </source>
</evidence>
<dbReference type="CDD" id="cd14003">
    <property type="entry name" value="STKc_AMPK-like"/>
    <property type="match status" value="1"/>
</dbReference>